<evidence type="ECO:0000313" key="2">
    <source>
        <dbReference type="EMBL" id="SDC61031.1"/>
    </source>
</evidence>
<dbReference type="InterPro" id="IPR003395">
    <property type="entry name" value="RecF/RecN/SMC_N"/>
</dbReference>
<gene>
    <name evidence="2" type="ORF">SAMN05216576_104297</name>
</gene>
<dbReference type="PANTHER" id="PTHR32182:SF25">
    <property type="entry name" value="SLR1056 PROTEIN"/>
    <property type="match status" value="1"/>
</dbReference>
<organism evidence="2 3">
    <name type="scientific">Ectopseudomonas chengduensis</name>
    <dbReference type="NCBI Taxonomy" id="489632"/>
    <lineage>
        <taxon>Bacteria</taxon>
        <taxon>Pseudomonadati</taxon>
        <taxon>Pseudomonadota</taxon>
        <taxon>Gammaproteobacteria</taxon>
        <taxon>Pseudomonadales</taxon>
        <taxon>Pseudomonadaceae</taxon>
        <taxon>Ectopseudomonas</taxon>
    </lineage>
</organism>
<evidence type="ECO:0000313" key="3">
    <source>
        <dbReference type="Proteomes" id="UP000199467"/>
    </source>
</evidence>
<dbReference type="Pfam" id="PF02463">
    <property type="entry name" value="SMC_N"/>
    <property type="match status" value="1"/>
</dbReference>
<protein>
    <submittedName>
        <fullName evidence="2">AAA ATPase domain-containing protein</fullName>
    </submittedName>
</protein>
<dbReference type="RefSeq" id="WP_090336434.1">
    <property type="nucleotide sequence ID" value="NZ_FMZQ01000004.1"/>
</dbReference>
<sequence>MKARLHHIAITNFKAFREFSLKLEGRHLLVYGANGAGKSSLYWALYTFLQSAGKKPSGSIAKYFDPANPQHLLNLHEQKEAVPRSGEIALTLRDTETRNDTIYRISQADHGTYNHPIILKGDLASDFITYRFFFGFSHFRNSENFDLWPLFEKEILPFCASTGGGNPLQMWDAIRFEMPNPRGLSGVAGTNSYDRFRRKTDAFAAVIPGIVDSISTKAQQFYDEYFSADDPAKVTLKIGVTTTPRAIGSTQNTFIFTKPVISFGIQIGGEEITRPQSFLNEAKLTQLALSVRFAASLVNLHESDLKLLVLDDLLVSLDMSNRMKVVDILLSDTFANYQKIILTHELGFFREFRRRIGSSHAEWQFVRLQGNAAQNIQAKSEKGDLEKAEDYLNGHDIEEAAMFLRKAAEDTAKRYREWAEGKALPPGQFFSLTENLRAAKNKLLEGIPTSMYERVLKGTPKEHRELLISADDTDLDGSAALQPADKGKLKSKRNDLRTVLKHDGWAKMEAVEAVDRVLEMTERVLNPASHGSATPLYEEEVRRAKKLIDRLEQVLLEVQQ</sequence>
<feature type="domain" description="RecF/RecN/SMC N-terminal" evidence="1">
    <location>
        <begin position="5"/>
        <end position="359"/>
    </location>
</feature>
<keyword evidence="3" id="KW-1185">Reference proteome</keyword>
<evidence type="ECO:0000259" key="1">
    <source>
        <dbReference type="Pfam" id="PF02463"/>
    </source>
</evidence>
<dbReference type="PANTHER" id="PTHR32182">
    <property type="entry name" value="DNA REPLICATION AND REPAIR PROTEIN RECF"/>
    <property type="match status" value="1"/>
</dbReference>
<name>A0A1G6N013_9GAMM</name>
<dbReference type="Proteomes" id="UP000199467">
    <property type="component" value="Unassembled WGS sequence"/>
</dbReference>
<dbReference type="GO" id="GO:0006302">
    <property type="term" value="P:double-strand break repair"/>
    <property type="evidence" value="ECO:0007669"/>
    <property type="project" value="TreeGrafter"/>
</dbReference>
<dbReference type="AlphaFoldDB" id="A0A1G6N013"/>
<dbReference type="GO" id="GO:0000731">
    <property type="term" value="P:DNA synthesis involved in DNA repair"/>
    <property type="evidence" value="ECO:0007669"/>
    <property type="project" value="TreeGrafter"/>
</dbReference>
<dbReference type="Gene3D" id="3.40.50.300">
    <property type="entry name" value="P-loop containing nucleotide triphosphate hydrolases"/>
    <property type="match status" value="2"/>
</dbReference>
<dbReference type="SUPFAM" id="SSF52540">
    <property type="entry name" value="P-loop containing nucleoside triphosphate hydrolases"/>
    <property type="match status" value="1"/>
</dbReference>
<dbReference type="InterPro" id="IPR027417">
    <property type="entry name" value="P-loop_NTPase"/>
</dbReference>
<dbReference type="EMBL" id="FMZQ01000004">
    <property type="protein sequence ID" value="SDC61031.1"/>
    <property type="molecule type" value="Genomic_DNA"/>
</dbReference>
<proteinExistence type="predicted"/>
<reference evidence="3" key="1">
    <citation type="submission" date="2016-10" db="EMBL/GenBank/DDBJ databases">
        <authorList>
            <person name="Varghese N."/>
            <person name="Submissions S."/>
        </authorList>
    </citation>
    <scope>NUCLEOTIDE SEQUENCE [LARGE SCALE GENOMIC DNA]</scope>
    <source>
        <strain evidence="3">DSM 26382</strain>
    </source>
</reference>
<accession>A0A1G6N013</accession>